<dbReference type="InterPro" id="IPR036259">
    <property type="entry name" value="MFS_trans_sf"/>
</dbReference>
<feature type="transmembrane region" description="Helical" evidence="8">
    <location>
        <begin position="251"/>
        <end position="271"/>
    </location>
</feature>
<name>A0ABP8QYK7_9SPHI</name>
<evidence type="ECO:0000256" key="4">
    <source>
        <dbReference type="ARBA" id="ARBA00022475"/>
    </source>
</evidence>
<keyword evidence="3" id="KW-0813">Transport</keyword>
<dbReference type="PANTHER" id="PTHR23502:SF132">
    <property type="entry name" value="POLYAMINE TRANSPORTER 2-RELATED"/>
    <property type="match status" value="1"/>
</dbReference>
<dbReference type="NCBIfam" id="TIGR00710">
    <property type="entry name" value="efflux_Bcr_CflA"/>
    <property type="match status" value="1"/>
</dbReference>
<feature type="transmembrane region" description="Helical" evidence="8">
    <location>
        <begin position="362"/>
        <end position="380"/>
    </location>
</feature>
<keyword evidence="6 8" id="KW-1133">Transmembrane helix</keyword>
<proteinExistence type="inferred from homology"/>
<feature type="transmembrane region" description="Helical" evidence="8">
    <location>
        <begin position="339"/>
        <end position="356"/>
    </location>
</feature>
<dbReference type="PANTHER" id="PTHR23502">
    <property type="entry name" value="MAJOR FACILITATOR SUPERFAMILY"/>
    <property type="match status" value="1"/>
</dbReference>
<dbReference type="InterPro" id="IPR020846">
    <property type="entry name" value="MFS_dom"/>
</dbReference>
<evidence type="ECO:0000256" key="5">
    <source>
        <dbReference type="ARBA" id="ARBA00022692"/>
    </source>
</evidence>
<organism evidence="10 11">
    <name type="scientific">Sphingobacterium thermophilum</name>
    <dbReference type="NCBI Taxonomy" id="768534"/>
    <lineage>
        <taxon>Bacteria</taxon>
        <taxon>Pseudomonadati</taxon>
        <taxon>Bacteroidota</taxon>
        <taxon>Sphingobacteriia</taxon>
        <taxon>Sphingobacteriales</taxon>
        <taxon>Sphingobacteriaceae</taxon>
        <taxon>Sphingobacterium</taxon>
    </lineage>
</organism>
<evidence type="ECO:0000256" key="7">
    <source>
        <dbReference type="ARBA" id="ARBA00023136"/>
    </source>
</evidence>
<gene>
    <name evidence="10" type="ORF">GCM10023173_08800</name>
</gene>
<feature type="transmembrane region" description="Helical" evidence="8">
    <location>
        <begin position="102"/>
        <end position="122"/>
    </location>
</feature>
<accession>A0ABP8QYK7</accession>
<dbReference type="Gene3D" id="1.20.1720.10">
    <property type="entry name" value="Multidrug resistance protein D"/>
    <property type="match status" value="1"/>
</dbReference>
<evidence type="ECO:0000256" key="8">
    <source>
        <dbReference type="SAM" id="Phobius"/>
    </source>
</evidence>
<dbReference type="RefSeq" id="WP_345065249.1">
    <property type="nucleotide sequence ID" value="NZ_BAABGR010000006.1"/>
</dbReference>
<feature type="transmembrane region" description="Helical" evidence="8">
    <location>
        <begin position="77"/>
        <end position="96"/>
    </location>
</feature>
<feature type="domain" description="Major facilitator superfamily (MFS) profile" evidence="9">
    <location>
        <begin position="7"/>
        <end position="384"/>
    </location>
</feature>
<dbReference type="Proteomes" id="UP001500394">
    <property type="component" value="Unassembled WGS sequence"/>
</dbReference>
<evidence type="ECO:0000256" key="6">
    <source>
        <dbReference type="ARBA" id="ARBA00022989"/>
    </source>
</evidence>
<feature type="transmembrane region" description="Helical" evidence="8">
    <location>
        <begin position="213"/>
        <end position="231"/>
    </location>
</feature>
<keyword evidence="11" id="KW-1185">Reference proteome</keyword>
<keyword evidence="4" id="KW-1003">Cell membrane</keyword>
<protein>
    <submittedName>
        <fullName evidence="10">Multidrug effflux MFS transporter</fullName>
    </submittedName>
</protein>
<comment type="similarity">
    <text evidence="2">Belongs to the major facilitator superfamily. Bcr/CmlA family.</text>
</comment>
<feature type="transmembrane region" description="Helical" evidence="8">
    <location>
        <begin position="307"/>
        <end position="327"/>
    </location>
</feature>
<evidence type="ECO:0000256" key="2">
    <source>
        <dbReference type="ARBA" id="ARBA00006236"/>
    </source>
</evidence>
<feature type="transmembrane region" description="Helical" evidence="8">
    <location>
        <begin position="162"/>
        <end position="183"/>
    </location>
</feature>
<comment type="caution">
    <text evidence="10">The sequence shown here is derived from an EMBL/GenBank/DDBJ whole genome shotgun (WGS) entry which is preliminary data.</text>
</comment>
<feature type="transmembrane region" description="Helical" evidence="8">
    <location>
        <begin position="134"/>
        <end position="156"/>
    </location>
</feature>
<dbReference type="Pfam" id="PF07690">
    <property type="entry name" value="MFS_1"/>
    <property type="match status" value="1"/>
</dbReference>
<dbReference type="PROSITE" id="PS50850">
    <property type="entry name" value="MFS"/>
    <property type="match status" value="1"/>
</dbReference>
<dbReference type="EMBL" id="BAABGR010000006">
    <property type="protein sequence ID" value="GAA4513309.1"/>
    <property type="molecule type" value="Genomic_DNA"/>
</dbReference>
<dbReference type="InterPro" id="IPR011701">
    <property type="entry name" value="MFS"/>
</dbReference>
<feature type="transmembrane region" description="Helical" evidence="8">
    <location>
        <begin position="48"/>
        <end position="65"/>
    </location>
</feature>
<evidence type="ECO:0000313" key="10">
    <source>
        <dbReference type="EMBL" id="GAA4513309.1"/>
    </source>
</evidence>
<evidence type="ECO:0000256" key="3">
    <source>
        <dbReference type="ARBA" id="ARBA00022448"/>
    </source>
</evidence>
<feature type="transmembrane region" description="Helical" evidence="8">
    <location>
        <begin position="283"/>
        <end position="301"/>
    </location>
</feature>
<evidence type="ECO:0000259" key="9">
    <source>
        <dbReference type="PROSITE" id="PS50850"/>
    </source>
</evidence>
<sequence>MHRQNSATFILVFAAILSAFAPLTTDLYLPALPALTEAFATNASNVQLSLTFSFIGMATGQLLFGPLSDKQGRKTPLLMSLVAFVLATLGCIYAWNIESFNFFRLLQGFAGAGGLVISRSIAVDLYEEEHLARFLSSLAVINGIAPIIAPVGGGVLLDFTDWRGIFVVLLILGVCILMGGVYFKETLPVSRRLQGNMLKTYSSFGKVLRNRNYLNYTLSIGFTMGMFFAYLASSPFIFQNIYKVTPSQYGIFFAVNAVGLIIGNKLIVRFVSARQAFASASRLALATTIFIAVVLYFQWHVLVVEAAFFILLIAVGILLPAGTSLALNLERENSGSASALLGFFQFFMGGLISPLVGIGDIMLTTSITIFLTALVSFYFANKAMVVSDKGQKEVIFR</sequence>
<dbReference type="InterPro" id="IPR004812">
    <property type="entry name" value="Efflux_drug-R_Bcr/CmlA"/>
</dbReference>
<dbReference type="CDD" id="cd17320">
    <property type="entry name" value="MFS_MdfA_MDR_like"/>
    <property type="match status" value="1"/>
</dbReference>
<evidence type="ECO:0000256" key="1">
    <source>
        <dbReference type="ARBA" id="ARBA00004651"/>
    </source>
</evidence>
<reference evidence="11" key="1">
    <citation type="journal article" date="2019" name="Int. J. Syst. Evol. Microbiol.">
        <title>The Global Catalogue of Microorganisms (GCM) 10K type strain sequencing project: providing services to taxonomists for standard genome sequencing and annotation.</title>
        <authorList>
            <consortium name="The Broad Institute Genomics Platform"/>
            <consortium name="The Broad Institute Genome Sequencing Center for Infectious Disease"/>
            <person name="Wu L."/>
            <person name="Ma J."/>
        </authorList>
    </citation>
    <scope>NUCLEOTIDE SEQUENCE [LARGE SCALE GENOMIC DNA]</scope>
    <source>
        <strain evidence="11">JCM 17858</strain>
    </source>
</reference>
<comment type="subcellular location">
    <subcellularLocation>
        <location evidence="1">Cell membrane</location>
        <topology evidence="1">Multi-pass membrane protein</topology>
    </subcellularLocation>
</comment>
<keyword evidence="7 8" id="KW-0472">Membrane</keyword>
<evidence type="ECO:0000313" key="11">
    <source>
        <dbReference type="Proteomes" id="UP001500394"/>
    </source>
</evidence>
<dbReference type="SUPFAM" id="SSF103473">
    <property type="entry name" value="MFS general substrate transporter"/>
    <property type="match status" value="1"/>
</dbReference>
<keyword evidence="5 8" id="KW-0812">Transmembrane</keyword>